<evidence type="ECO:0000313" key="1">
    <source>
        <dbReference type="EMBL" id="BAU94929.1"/>
    </source>
</evidence>
<dbReference type="Proteomes" id="UP000218244">
    <property type="component" value="Chromosome"/>
</dbReference>
<gene>
    <name evidence="1" type="ORF">N24_0667</name>
</gene>
<keyword evidence="2" id="KW-1185">Reference proteome</keyword>
<protein>
    <submittedName>
        <fullName evidence="1">Uncharacterized protein</fullName>
    </submittedName>
</protein>
<dbReference type="EMBL" id="AP017369">
    <property type="protein sequence ID" value="BAU94929.1"/>
    <property type="molecule type" value="Genomic_DNA"/>
</dbReference>
<name>A0A160PMF8_9CORY</name>
<proteinExistence type="predicted"/>
<dbReference type="RefSeq" id="WP_096454351.1">
    <property type="nucleotide sequence ID" value="NZ_AP017369.1"/>
</dbReference>
<dbReference type="AlphaFoldDB" id="A0A160PMF8"/>
<organism evidence="1 2">
    <name type="scientific">Corynebacterium suranareeae</name>
    <dbReference type="NCBI Taxonomy" id="2506452"/>
    <lineage>
        <taxon>Bacteria</taxon>
        <taxon>Bacillati</taxon>
        <taxon>Actinomycetota</taxon>
        <taxon>Actinomycetes</taxon>
        <taxon>Mycobacteriales</taxon>
        <taxon>Corynebacteriaceae</taxon>
        <taxon>Corynebacterium</taxon>
    </lineage>
</organism>
<reference evidence="1 2" key="1">
    <citation type="submission" date="2016-02" db="EMBL/GenBank/DDBJ databases">
        <title>Corynebacterium glutamicum N24 whole genome sequencing project.</title>
        <authorList>
            <person name="Matsutani M."/>
            <person name="Nangtapong N."/>
            <person name="Yakushi T."/>
            <person name="Matsushita K."/>
        </authorList>
    </citation>
    <scope>NUCLEOTIDE SEQUENCE [LARGE SCALE GENOMIC DNA]</scope>
    <source>
        <strain evidence="1 2">N24</strain>
    </source>
</reference>
<dbReference type="KEGG" id="csur:N24_0667"/>
<sequence length="161" mass="18857">MSKHAERAREELARIFPQWLISAAENRDFSMGQAMKFSPKRWLFPDFSFTYDDQDFVVPLIVDFDALINDLLSHAPGAFHYPGATLSFPKGWDSLSQKQIQDCLWNALEGWFFYIDYYIGWAVEWRQRDRGQVSGDFRIGCLFESFSNPKPNLQFLTDPLR</sequence>
<accession>A0A160PMF8</accession>
<evidence type="ECO:0000313" key="2">
    <source>
        <dbReference type="Proteomes" id="UP000218244"/>
    </source>
</evidence>